<dbReference type="Gene3D" id="3.90.180.10">
    <property type="entry name" value="Medium-chain alcohol dehydrogenases, catalytic domain"/>
    <property type="match status" value="1"/>
</dbReference>
<keyword evidence="2" id="KW-1185">Reference proteome</keyword>
<proteinExistence type="predicted"/>
<evidence type="ECO:0000313" key="2">
    <source>
        <dbReference type="Proteomes" id="UP001278571"/>
    </source>
</evidence>
<protein>
    <submittedName>
        <fullName evidence="1">NADP-dependent oxidoreductase</fullName>
    </submittedName>
</protein>
<dbReference type="InterPro" id="IPR011032">
    <property type="entry name" value="GroES-like_sf"/>
</dbReference>
<reference evidence="1 2" key="1">
    <citation type="submission" date="2023-10" db="EMBL/GenBank/DDBJ databases">
        <authorList>
            <person name="Wang X.X."/>
        </authorList>
    </citation>
    <scope>NUCLEOTIDE SEQUENCE [LARGE SCALE GENOMIC DNA]</scope>
    <source>
        <strain evidence="1 2">NBRC 12816</strain>
    </source>
</reference>
<dbReference type="SUPFAM" id="SSF50129">
    <property type="entry name" value="GroES-like"/>
    <property type="match status" value="1"/>
</dbReference>
<evidence type="ECO:0000313" key="1">
    <source>
        <dbReference type="EMBL" id="MDX2291421.1"/>
    </source>
</evidence>
<sequence length="36" mass="3871">MRAVIQKSFGGPEVLELAERDKPAPLGGEVLVRVHA</sequence>
<name>A0ABU4K101_9ACTN</name>
<dbReference type="EMBL" id="JAWJZF010000225">
    <property type="protein sequence ID" value="MDX2291421.1"/>
    <property type="molecule type" value="Genomic_DNA"/>
</dbReference>
<dbReference type="Proteomes" id="UP001278571">
    <property type="component" value="Unassembled WGS sequence"/>
</dbReference>
<comment type="caution">
    <text evidence="1">The sequence shown here is derived from an EMBL/GenBank/DDBJ whole genome shotgun (WGS) entry which is preliminary data.</text>
</comment>
<feature type="non-terminal residue" evidence="1">
    <location>
        <position position="36"/>
    </location>
</feature>
<gene>
    <name evidence="1" type="ORF">R2363_04445</name>
</gene>
<accession>A0ABU4K101</accession>
<organism evidence="1 2">
    <name type="scientific">Streptomyces roseolus</name>
    <dbReference type="NCBI Taxonomy" id="67358"/>
    <lineage>
        <taxon>Bacteria</taxon>
        <taxon>Bacillati</taxon>
        <taxon>Actinomycetota</taxon>
        <taxon>Actinomycetes</taxon>
        <taxon>Kitasatosporales</taxon>
        <taxon>Streptomycetaceae</taxon>
        <taxon>Streptomyces</taxon>
    </lineage>
</organism>